<organism evidence="11 12">
    <name type="scientific">Apolygus lucorum</name>
    <name type="common">Small green plant bug</name>
    <name type="synonym">Lygocoris lucorum</name>
    <dbReference type="NCBI Taxonomy" id="248454"/>
    <lineage>
        <taxon>Eukaryota</taxon>
        <taxon>Metazoa</taxon>
        <taxon>Ecdysozoa</taxon>
        <taxon>Arthropoda</taxon>
        <taxon>Hexapoda</taxon>
        <taxon>Insecta</taxon>
        <taxon>Pterygota</taxon>
        <taxon>Neoptera</taxon>
        <taxon>Paraneoptera</taxon>
        <taxon>Hemiptera</taxon>
        <taxon>Heteroptera</taxon>
        <taxon>Panheteroptera</taxon>
        <taxon>Cimicomorpha</taxon>
        <taxon>Miridae</taxon>
        <taxon>Mirini</taxon>
        <taxon>Apolygus</taxon>
    </lineage>
</organism>
<accession>A0A8S9Y9P5</accession>
<evidence type="ECO:0000256" key="9">
    <source>
        <dbReference type="ARBA" id="ARBA00023224"/>
    </source>
</evidence>
<keyword evidence="2" id="KW-1003">Cell membrane</keyword>
<proteinExistence type="inferred from homology"/>
<evidence type="ECO:0000313" key="12">
    <source>
        <dbReference type="Proteomes" id="UP000466442"/>
    </source>
</evidence>
<dbReference type="Proteomes" id="UP000466442">
    <property type="component" value="Linkage Group LG1"/>
</dbReference>
<feature type="transmembrane region" description="Helical" evidence="10">
    <location>
        <begin position="300"/>
        <end position="327"/>
    </location>
</feature>
<keyword evidence="3 10" id="KW-0716">Sensory transduction</keyword>
<dbReference type="EMBL" id="WIXP02000001">
    <property type="protein sequence ID" value="KAF6216325.1"/>
    <property type="molecule type" value="Genomic_DNA"/>
</dbReference>
<keyword evidence="4 10" id="KW-0812">Transmembrane</keyword>
<keyword evidence="6 10" id="KW-1133">Transmembrane helix</keyword>
<keyword evidence="5 10" id="KW-0552">Olfaction</keyword>
<dbReference type="AlphaFoldDB" id="A0A8S9Y9P5"/>
<feature type="transmembrane region" description="Helical" evidence="10">
    <location>
        <begin position="84"/>
        <end position="101"/>
    </location>
</feature>
<evidence type="ECO:0000256" key="3">
    <source>
        <dbReference type="ARBA" id="ARBA00022606"/>
    </source>
</evidence>
<feature type="transmembrane region" description="Helical" evidence="10">
    <location>
        <begin position="145"/>
        <end position="167"/>
    </location>
</feature>
<name>A0A8S9Y9P5_APOLU</name>
<dbReference type="Pfam" id="PF02949">
    <property type="entry name" value="7tm_6"/>
    <property type="match status" value="1"/>
</dbReference>
<feature type="transmembrane region" description="Helical" evidence="10">
    <location>
        <begin position="339"/>
        <end position="360"/>
    </location>
</feature>
<evidence type="ECO:0000256" key="10">
    <source>
        <dbReference type="RuleBase" id="RU351113"/>
    </source>
</evidence>
<keyword evidence="12" id="KW-1185">Reference proteome</keyword>
<sequence>MPLLEFFDELAEQETEDMMTVLKKFYGPLLQISMLFPSWKRSMIPVSLFLGFLYVSLIFEHIGILFYTAWLALLDEEYDLASLSAHYALLFIYSMFALVWVNKDRVLNNVNHTRFARDIATYKSGRIYSDERCEEIKKAINRETYFFLMIPGFIVIVANCLIMVPYISKWVVGMKNPYTPQGVNLNLPIACWLPFQSHAGFLHLAALSNQLTAVGCLAVIIITLLFLFIKYSQKVRYELKVLHYGIETLFKRSKRLYFKMYPERKAIRFHWTDPVYQRVVGICLKDSILHHKTIVKILDVYMTMLSMPVAMAYVFGTAVIGLSLLSILNALNQGNYPNVILFALLCVGEILNMLITSLIGETLTHETIILREELYFIEWHKLNVSNRKTMLNFQTAITEPLSLKAAGLVDMNMNTFSSIMNSAYSFFNLVNAQ</sequence>
<keyword evidence="8 10" id="KW-0675">Receptor</keyword>
<evidence type="ECO:0000256" key="1">
    <source>
        <dbReference type="ARBA" id="ARBA00004651"/>
    </source>
</evidence>
<protein>
    <recommendedName>
        <fullName evidence="10">Odorant receptor</fullName>
    </recommendedName>
</protein>
<dbReference type="GO" id="GO:0005886">
    <property type="term" value="C:plasma membrane"/>
    <property type="evidence" value="ECO:0007669"/>
    <property type="project" value="UniProtKB-SubCell"/>
</dbReference>
<dbReference type="GO" id="GO:0004984">
    <property type="term" value="F:olfactory receptor activity"/>
    <property type="evidence" value="ECO:0007669"/>
    <property type="project" value="InterPro"/>
</dbReference>
<evidence type="ECO:0000256" key="2">
    <source>
        <dbReference type="ARBA" id="ARBA00022475"/>
    </source>
</evidence>
<evidence type="ECO:0000256" key="7">
    <source>
        <dbReference type="ARBA" id="ARBA00023136"/>
    </source>
</evidence>
<keyword evidence="7 10" id="KW-0472">Membrane</keyword>
<evidence type="ECO:0000256" key="8">
    <source>
        <dbReference type="ARBA" id="ARBA00023170"/>
    </source>
</evidence>
<feature type="transmembrane region" description="Helical" evidence="10">
    <location>
        <begin position="48"/>
        <end position="72"/>
    </location>
</feature>
<evidence type="ECO:0000313" key="11">
    <source>
        <dbReference type="EMBL" id="KAF6216325.1"/>
    </source>
</evidence>
<evidence type="ECO:0000256" key="5">
    <source>
        <dbReference type="ARBA" id="ARBA00022725"/>
    </source>
</evidence>
<keyword evidence="9 10" id="KW-0807">Transducer</keyword>
<dbReference type="PANTHER" id="PTHR21137:SF35">
    <property type="entry name" value="ODORANT RECEPTOR 19A-RELATED"/>
    <property type="match status" value="1"/>
</dbReference>
<comment type="subcellular location">
    <subcellularLocation>
        <location evidence="1 10">Cell membrane</location>
        <topology evidence="1 10">Multi-pass membrane protein</topology>
    </subcellularLocation>
</comment>
<dbReference type="InterPro" id="IPR004117">
    <property type="entry name" value="7tm6_olfct_rcpt"/>
</dbReference>
<comment type="caution">
    <text evidence="10">Lacks conserved residue(s) required for the propagation of feature annotation.</text>
</comment>
<evidence type="ECO:0000256" key="4">
    <source>
        <dbReference type="ARBA" id="ARBA00022692"/>
    </source>
</evidence>
<evidence type="ECO:0000256" key="6">
    <source>
        <dbReference type="ARBA" id="ARBA00022989"/>
    </source>
</evidence>
<comment type="similarity">
    <text evidence="10">Belongs to the insect chemoreceptor superfamily. Heteromeric odorant receptor channel (TC 1.A.69) family.</text>
</comment>
<dbReference type="GO" id="GO:0005549">
    <property type="term" value="F:odorant binding"/>
    <property type="evidence" value="ECO:0007669"/>
    <property type="project" value="InterPro"/>
</dbReference>
<dbReference type="GO" id="GO:0007165">
    <property type="term" value="P:signal transduction"/>
    <property type="evidence" value="ECO:0007669"/>
    <property type="project" value="UniProtKB-KW"/>
</dbReference>
<dbReference type="PANTHER" id="PTHR21137">
    <property type="entry name" value="ODORANT RECEPTOR"/>
    <property type="match status" value="1"/>
</dbReference>
<dbReference type="OrthoDB" id="6625624at2759"/>
<comment type="caution">
    <text evidence="11">The sequence shown here is derived from an EMBL/GenBank/DDBJ whole genome shotgun (WGS) entry which is preliminary data.</text>
</comment>
<feature type="transmembrane region" description="Helical" evidence="10">
    <location>
        <begin position="211"/>
        <end position="229"/>
    </location>
</feature>
<gene>
    <name evidence="11" type="ORF">GE061_000666</name>
</gene>
<reference evidence="11" key="1">
    <citation type="journal article" date="2021" name="Mol. Ecol. Resour.">
        <title>Apolygus lucorum genome provides insights into omnivorousness and mesophyll feeding.</title>
        <authorList>
            <person name="Liu Y."/>
            <person name="Liu H."/>
            <person name="Wang H."/>
            <person name="Huang T."/>
            <person name="Liu B."/>
            <person name="Yang B."/>
            <person name="Yin L."/>
            <person name="Li B."/>
            <person name="Zhang Y."/>
            <person name="Zhang S."/>
            <person name="Jiang F."/>
            <person name="Zhang X."/>
            <person name="Ren Y."/>
            <person name="Wang B."/>
            <person name="Wang S."/>
            <person name="Lu Y."/>
            <person name="Wu K."/>
            <person name="Fan W."/>
            <person name="Wang G."/>
        </authorList>
    </citation>
    <scope>NUCLEOTIDE SEQUENCE</scope>
    <source>
        <strain evidence="11">12Hb</strain>
    </source>
</reference>